<dbReference type="AlphaFoldDB" id="A0A813LD06"/>
<sequence length="145" mass="15123">VESFGPSELLVNASSSDGGTNPASDNPWTLVWISDQAFKPTAVSLKGSLENLGCQVKGYKTHKNAARALDKKRALVRTVVLVSGAEAAPFLAYLAARPELGQTPIVVEASARAVPIREGPTCVVADGFEAACEAVWKIAADPGFA</sequence>
<comment type="caution">
    <text evidence="1">The sequence shown here is derived from an EMBL/GenBank/DDBJ whole genome shotgun (WGS) entry which is preliminary data.</text>
</comment>
<reference evidence="1" key="1">
    <citation type="submission" date="2021-02" db="EMBL/GenBank/DDBJ databases">
        <authorList>
            <person name="Dougan E. K."/>
            <person name="Rhodes N."/>
            <person name="Thang M."/>
            <person name="Chan C."/>
        </authorList>
    </citation>
    <scope>NUCLEOTIDE SEQUENCE</scope>
</reference>
<accession>A0A813LD06</accession>
<dbReference type="EMBL" id="CAJNNW010035343">
    <property type="protein sequence ID" value="CAE8727170.1"/>
    <property type="molecule type" value="Genomic_DNA"/>
</dbReference>
<dbReference type="Proteomes" id="UP000626109">
    <property type="component" value="Unassembled WGS sequence"/>
</dbReference>
<gene>
    <name evidence="1" type="ORF">PGLA2088_LOCUS44732</name>
</gene>
<organism evidence="1 2">
    <name type="scientific">Polarella glacialis</name>
    <name type="common">Dinoflagellate</name>
    <dbReference type="NCBI Taxonomy" id="89957"/>
    <lineage>
        <taxon>Eukaryota</taxon>
        <taxon>Sar</taxon>
        <taxon>Alveolata</taxon>
        <taxon>Dinophyceae</taxon>
        <taxon>Suessiales</taxon>
        <taxon>Suessiaceae</taxon>
        <taxon>Polarella</taxon>
    </lineage>
</organism>
<name>A0A813LD06_POLGL</name>
<evidence type="ECO:0000313" key="2">
    <source>
        <dbReference type="Proteomes" id="UP000626109"/>
    </source>
</evidence>
<proteinExistence type="predicted"/>
<feature type="non-terminal residue" evidence="1">
    <location>
        <position position="1"/>
    </location>
</feature>
<evidence type="ECO:0000313" key="1">
    <source>
        <dbReference type="EMBL" id="CAE8727170.1"/>
    </source>
</evidence>
<protein>
    <submittedName>
        <fullName evidence="1">Uncharacterized protein</fullName>
    </submittedName>
</protein>